<dbReference type="Pfam" id="PF04784">
    <property type="entry name" value="DUF547"/>
    <property type="match status" value="1"/>
</dbReference>
<sequence length="271" mass="29701">MRSFWLILALLAATPALAAPSSEPWPRWERQQQSSTAQVDQAPWAGILRRYLRPGADGINRFAYAAVSPADRAALEADVARLAGVPVSGLARPEQRAFWTNLYNELTVLVVLRAMPVSSITDIGISPGLFSRGPWDAKLVQVEGEPLSLNDIEHRILRSIWHDPRTHYAVNCASLGCPNLAPEPYSAAGMEAQLDRAARAYVNHPRGFQVRNGRLTVSSIYIWYKADFGGTDAGVIAHLRRYAEPAKAATLDGITRIGGDAYDWSLNGANR</sequence>
<proteinExistence type="predicted"/>
<comment type="caution">
    <text evidence="4">The sequence shown here is derived from an EMBL/GenBank/DDBJ whole genome shotgun (WGS) entry which is preliminary data.</text>
</comment>
<dbReference type="PANTHER" id="PTHR46361">
    <property type="entry name" value="ELECTRON CARRIER/ PROTEIN DISULFIDE OXIDOREDUCTASE"/>
    <property type="match status" value="1"/>
</dbReference>
<dbReference type="RefSeq" id="WP_207415754.1">
    <property type="nucleotide sequence ID" value="NZ_CP061178.1"/>
</dbReference>
<feature type="signal peptide" evidence="2">
    <location>
        <begin position="1"/>
        <end position="18"/>
    </location>
</feature>
<dbReference type="EMBL" id="JACTNG010000002">
    <property type="protein sequence ID" value="MBO1078326.1"/>
    <property type="molecule type" value="Genomic_DNA"/>
</dbReference>
<evidence type="ECO:0000313" key="5">
    <source>
        <dbReference type="Proteomes" id="UP001518989"/>
    </source>
</evidence>
<organism evidence="4 5">
    <name type="scientific">Roseomonas haemaphysalidis</name>
    <dbReference type="NCBI Taxonomy" id="2768162"/>
    <lineage>
        <taxon>Bacteria</taxon>
        <taxon>Pseudomonadati</taxon>
        <taxon>Pseudomonadota</taxon>
        <taxon>Alphaproteobacteria</taxon>
        <taxon>Acetobacterales</taxon>
        <taxon>Roseomonadaceae</taxon>
        <taxon>Roseomonas</taxon>
    </lineage>
</organism>
<dbReference type="Proteomes" id="UP001518989">
    <property type="component" value="Unassembled WGS sequence"/>
</dbReference>
<keyword evidence="2" id="KW-0732">Signal</keyword>
<evidence type="ECO:0000259" key="3">
    <source>
        <dbReference type="Pfam" id="PF04784"/>
    </source>
</evidence>
<dbReference type="InterPro" id="IPR006869">
    <property type="entry name" value="DUF547"/>
</dbReference>
<evidence type="ECO:0000313" key="4">
    <source>
        <dbReference type="EMBL" id="MBO1078326.1"/>
    </source>
</evidence>
<evidence type="ECO:0000256" key="1">
    <source>
        <dbReference type="SAM" id="MobiDB-lite"/>
    </source>
</evidence>
<keyword evidence="5" id="KW-1185">Reference proteome</keyword>
<protein>
    <submittedName>
        <fullName evidence="4">DUF547 domain-containing protein</fullName>
    </submittedName>
</protein>
<feature type="domain" description="DUF547" evidence="3">
    <location>
        <begin position="88"/>
        <end position="202"/>
    </location>
</feature>
<name>A0ABS3KLJ3_9PROT</name>
<dbReference type="PANTHER" id="PTHR46361:SF3">
    <property type="entry name" value="ELECTRON CARRIER_ PROTEIN DISULFIDE OXIDOREDUCTASE"/>
    <property type="match status" value="1"/>
</dbReference>
<feature type="region of interest" description="Disordered" evidence="1">
    <location>
        <begin position="20"/>
        <end position="39"/>
    </location>
</feature>
<accession>A0ABS3KLJ3</accession>
<feature type="chain" id="PRO_5045717152" evidence="2">
    <location>
        <begin position="19"/>
        <end position="271"/>
    </location>
</feature>
<evidence type="ECO:0000256" key="2">
    <source>
        <dbReference type="SAM" id="SignalP"/>
    </source>
</evidence>
<reference evidence="4 5" key="1">
    <citation type="submission" date="2020-09" db="EMBL/GenBank/DDBJ databases">
        <title>Roseomonas.</title>
        <authorList>
            <person name="Zhu W."/>
        </authorList>
    </citation>
    <scope>NUCLEOTIDE SEQUENCE [LARGE SCALE GENOMIC DNA]</scope>
    <source>
        <strain evidence="4 5">573</strain>
    </source>
</reference>
<gene>
    <name evidence="4" type="ORF">IAI61_04740</name>
</gene>